<organism evidence="12 13">
    <name type="scientific">Desulfurobacterium pacificum</name>
    <dbReference type="NCBI Taxonomy" id="240166"/>
    <lineage>
        <taxon>Bacteria</taxon>
        <taxon>Pseudomonadati</taxon>
        <taxon>Aquificota</taxon>
        <taxon>Aquificia</taxon>
        <taxon>Desulfurobacteriales</taxon>
        <taxon>Desulfurobacteriaceae</taxon>
        <taxon>Desulfurobacterium</taxon>
    </lineage>
</organism>
<comment type="caution">
    <text evidence="12">The sequence shown here is derived from an EMBL/GenBank/DDBJ whole genome shotgun (WGS) entry which is preliminary data.</text>
</comment>
<dbReference type="CDD" id="cd13123">
    <property type="entry name" value="MATE_MurJ_like"/>
    <property type="match status" value="1"/>
</dbReference>
<feature type="transmembrane region" description="Helical" evidence="10">
    <location>
        <begin position="405"/>
        <end position="424"/>
    </location>
</feature>
<comment type="caution">
    <text evidence="10">Lacks conserved residue(s) required for the propagation of feature annotation.</text>
</comment>
<evidence type="ECO:0000256" key="3">
    <source>
        <dbReference type="ARBA" id="ARBA00022692"/>
    </source>
</evidence>
<proteinExistence type="inferred from homology"/>
<dbReference type="InterPro" id="IPR051050">
    <property type="entry name" value="Lipid_II_flippase_MurJ/MviN"/>
</dbReference>
<feature type="transmembrane region" description="Helical" evidence="10">
    <location>
        <begin position="464"/>
        <end position="488"/>
    </location>
</feature>
<evidence type="ECO:0000256" key="1">
    <source>
        <dbReference type="ARBA" id="ARBA00004651"/>
    </source>
</evidence>
<keyword evidence="5 10" id="KW-0573">Peptidoglycan synthesis</keyword>
<keyword evidence="2 10" id="KW-1003">Cell membrane</keyword>
<evidence type="ECO:0000256" key="6">
    <source>
        <dbReference type="ARBA" id="ARBA00022989"/>
    </source>
</evidence>
<accession>A0ABY1NQV0</accession>
<evidence type="ECO:0000313" key="12">
    <source>
        <dbReference type="EMBL" id="SMP13855.1"/>
    </source>
</evidence>
<keyword evidence="7 10" id="KW-0472">Membrane</keyword>
<feature type="transmembrane region" description="Helical" evidence="10">
    <location>
        <begin position="156"/>
        <end position="177"/>
    </location>
</feature>
<feature type="transmembrane region" description="Helical" evidence="10">
    <location>
        <begin position="88"/>
        <end position="111"/>
    </location>
</feature>
<comment type="similarity">
    <text evidence="9 10 11">Belongs to the MurJ/MviN family.</text>
</comment>
<protein>
    <recommendedName>
        <fullName evidence="10">Probable lipid II flippase MurJ</fullName>
    </recommendedName>
</protein>
<evidence type="ECO:0000256" key="7">
    <source>
        <dbReference type="ARBA" id="ARBA00023136"/>
    </source>
</evidence>
<feature type="transmembrane region" description="Helical" evidence="10">
    <location>
        <begin position="304"/>
        <end position="326"/>
    </location>
</feature>
<feature type="transmembrane region" description="Helical" evidence="10">
    <location>
        <begin position="183"/>
        <end position="205"/>
    </location>
</feature>
<evidence type="ECO:0000256" key="5">
    <source>
        <dbReference type="ARBA" id="ARBA00022984"/>
    </source>
</evidence>
<dbReference type="RefSeq" id="WP_283400642.1">
    <property type="nucleotide sequence ID" value="NZ_FXUB01000003.1"/>
</dbReference>
<dbReference type="PANTHER" id="PTHR47019:SF1">
    <property type="entry name" value="LIPID II FLIPPASE MURJ"/>
    <property type="match status" value="1"/>
</dbReference>
<keyword evidence="13" id="KW-1185">Reference proteome</keyword>
<evidence type="ECO:0000256" key="2">
    <source>
        <dbReference type="ARBA" id="ARBA00022475"/>
    </source>
</evidence>
<keyword evidence="6 10" id="KW-1133">Transmembrane helix</keyword>
<sequence length="500" mass="54755">MSKGIFRSSLVVSVSIFASRVFGLLRDVIIASSFGASSTTDAFFVAFRIPNLLRRIFAEGAFSSAFTPAFAKKLKVSKEEALKFAGEFLTVLLVSLSLTVLIGELAAPYVIKVVAPGLKGTSYSEAIKLLREMFPYILMVSLVAFYGGILNGFEHFFAPAFSTVLFNLAIILSTLLLSEKLGVEALAIGVVAGGILQLILQLIFLKRLKAIPRPILSLSEDVKKTLKNVIPGIFGFAVRQVSMLIDTVLASFLKAGAISYLYYANRFVQLPLGMFAIGLSQVLLPRLSKKVGEKGFNRDLKAGLTFCSAIVVPASVGLIFFGKAIIDLIFNHGAFSEEALNETYKVLIGYSLGLFFFSAEKILTNAFYSLDEYKLPVKISAYTLLFNLFINLILCFGFHLGVMGLAIGTSLTSALNVFALLSKFNHYDERKDFWKLPIKYTVLSLPIVITSLVGNQLYFKLNSFLAHVLTVTAVITISASLYFAILLLTKDRVISLISEE</sequence>
<feature type="transmembrane region" description="Helical" evidence="10">
    <location>
        <begin position="436"/>
        <end position="458"/>
    </location>
</feature>
<evidence type="ECO:0000256" key="9">
    <source>
        <dbReference type="ARBA" id="ARBA00061532"/>
    </source>
</evidence>
<evidence type="ECO:0000256" key="8">
    <source>
        <dbReference type="ARBA" id="ARBA00060041"/>
    </source>
</evidence>
<feature type="transmembrane region" description="Helical" evidence="10">
    <location>
        <begin position="268"/>
        <end position="284"/>
    </location>
</feature>
<dbReference type="Pfam" id="PF03023">
    <property type="entry name" value="MurJ"/>
    <property type="match status" value="1"/>
</dbReference>
<reference evidence="12 13" key="1">
    <citation type="submission" date="2017-05" db="EMBL/GenBank/DDBJ databases">
        <authorList>
            <person name="Varghese N."/>
            <person name="Submissions S."/>
        </authorList>
    </citation>
    <scope>NUCLEOTIDE SEQUENCE [LARGE SCALE GENOMIC DNA]</scope>
    <source>
        <strain evidence="12 13">DSM 15522</strain>
    </source>
</reference>
<evidence type="ECO:0000256" key="10">
    <source>
        <dbReference type="HAMAP-Rule" id="MF_02078"/>
    </source>
</evidence>
<name>A0ABY1NQV0_9BACT</name>
<keyword evidence="3 10" id="KW-0812">Transmembrane</keyword>
<dbReference type="PIRSF" id="PIRSF002869">
    <property type="entry name" value="MviN"/>
    <property type="match status" value="1"/>
</dbReference>
<dbReference type="InterPro" id="IPR004268">
    <property type="entry name" value="MurJ"/>
</dbReference>
<dbReference type="PRINTS" id="PR01806">
    <property type="entry name" value="VIRFACTRMVIN"/>
</dbReference>
<keyword evidence="4 10" id="KW-0133">Cell shape</keyword>
<comment type="function">
    <text evidence="8 10 11">Involved in peptidoglycan biosynthesis. Transports lipid-linked peptidoglycan precursors from the inner to the outer leaflet of the cytoplasmic membrane.</text>
</comment>
<dbReference type="EMBL" id="FXUB01000003">
    <property type="protein sequence ID" value="SMP13855.1"/>
    <property type="molecule type" value="Genomic_DNA"/>
</dbReference>
<gene>
    <name evidence="10" type="primary">murJ</name>
    <name evidence="12" type="ORF">SAMN06265339_1183</name>
</gene>
<keyword evidence="10 11" id="KW-0813">Transport</keyword>
<dbReference type="PANTHER" id="PTHR47019">
    <property type="entry name" value="LIPID II FLIPPASE MURJ"/>
    <property type="match status" value="1"/>
</dbReference>
<dbReference type="Proteomes" id="UP001157911">
    <property type="component" value="Unassembled WGS sequence"/>
</dbReference>
<evidence type="ECO:0000256" key="11">
    <source>
        <dbReference type="PIRNR" id="PIRNR002869"/>
    </source>
</evidence>
<feature type="transmembrane region" description="Helical" evidence="10">
    <location>
        <begin position="379"/>
        <end position="399"/>
    </location>
</feature>
<dbReference type="NCBIfam" id="TIGR01695">
    <property type="entry name" value="murJ_mviN"/>
    <property type="match status" value="1"/>
</dbReference>
<keyword evidence="10 11" id="KW-0961">Cell wall biogenesis/degradation</keyword>
<dbReference type="HAMAP" id="MF_02078">
    <property type="entry name" value="MurJ_MviN"/>
    <property type="match status" value="1"/>
</dbReference>
<feature type="transmembrane region" description="Helical" evidence="10">
    <location>
        <begin position="346"/>
        <end position="367"/>
    </location>
</feature>
<evidence type="ECO:0000256" key="4">
    <source>
        <dbReference type="ARBA" id="ARBA00022960"/>
    </source>
</evidence>
<comment type="subcellular location">
    <subcellularLocation>
        <location evidence="1 10">Cell membrane</location>
        <topology evidence="1 10">Multi-pass membrane protein</topology>
    </subcellularLocation>
</comment>
<feature type="transmembrane region" description="Helical" evidence="10">
    <location>
        <begin position="133"/>
        <end position="149"/>
    </location>
</feature>
<evidence type="ECO:0000313" key="13">
    <source>
        <dbReference type="Proteomes" id="UP001157911"/>
    </source>
</evidence>
<comment type="pathway">
    <text evidence="10">Cell wall biogenesis; peptidoglycan biosynthesis.</text>
</comment>